<reference evidence="1 2" key="1">
    <citation type="submission" date="2018-06" db="EMBL/GenBank/DDBJ databases">
        <title>Genomic Encyclopedia of Archaeal and Bacterial Type Strains, Phase II (KMG-II): from individual species to whole genera.</title>
        <authorList>
            <person name="Goeker M."/>
        </authorList>
    </citation>
    <scope>NUCLEOTIDE SEQUENCE [LARGE SCALE GENOMIC DNA]</scope>
    <source>
        <strain evidence="1 2">DSM 23446</strain>
    </source>
</reference>
<gene>
    <name evidence="1" type="ORF">LV83_03258</name>
</gene>
<dbReference type="Proteomes" id="UP000249610">
    <property type="component" value="Unassembled WGS sequence"/>
</dbReference>
<dbReference type="EMBL" id="QLLK01000010">
    <property type="protein sequence ID" value="RAI86702.1"/>
    <property type="molecule type" value="Genomic_DNA"/>
</dbReference>
<evidence type="ECO:0000313" key="1">
    <source>
        <dbReference type="EMBL" id="RAI86702.1"/>
    </source>
</evidence>
<proteinExistence type="predicted"/>
<dbReference type="AlphaFoldDB" id="A0A327P705"/>
<name>A0A327P705_9BACT</name>
<organism evidence="1 2">
    <name type="scientific">Algoriphagus yeomjeoni</name>
    <dbReference type="NCBI Taxonomy" id="291403"/>
    <lineage>
        <taxon>Bacteria</taxon>
        <taxon>Pseudomonadati</taxon>
        <taxon>Bacteroidota</taxon>
        <taxon>Cytophagia</taxon>
        <taxon>Cytophagales</taxon>
        <taxon>Cyclobacteriaceae</taxon>
        <taxon>Algoriphagus</taxon>
    </lineage>
</organism>
<evidence type="ECO:0008006" key="3">
    <source>
        <dbReference type="Google" id="ProtNLM"/>
    </source>
</evidence>
<comment type="caution">
    <text evidence="1">The sequence shown here is derived from an EMBL/GenBank/DDBJ whole genome shotgun (WGS) entry which is preliminary data.</text>
</comment>
<keyword evidence="2" id="KW-1185">Reference proteome</keyword>
<accession>A0A327P705</accession>
<evidence type="ECO:0000313" key="2">
    <source>
        <dbReference type="Proteomes" id="UP000249610"/>
    </source>
</evidence>
<sequence>MSGKIKQVIGLGMLLLGLLHPSPGNSQTHEATQLLLNYEKLMQLKEILDQMHKGYFVLEQGYSRVKGIAEGNFKLHEAFLNELLKVSPEVRTYYRVAEIIQYQQRILGEYKSTYTKVSKGDSFTAAELAYLAEMYEGLFKASLRNLDELVLILTAGELRMSDFERLEAIDRLHVEMSGLLVSLRDINTEINSLGIQRNRVRNERKSILELNGIKP</sequence>
<protein>
    <recommendedName>
        <fullName evidence="3">TerB family tellurite resistance protein</fullName>
    </recommendedName>
</protein>